<dbReference type="GO" id="GO:0007508">
    <property type="term" value="P:larval heart development"/>
    <property type="evidence" value="ECO:0007669"/>
    <property type="project" value="TreeGrafter"/>
</dbReference>
<accession>A0A8K1DA62</accession>
<dbReference type="PANTHER" id="PTHR33395:SF22">
    <property type="entry name" value="REVERSE TRANSCRIPTASE DOMAIN-CONTAINING PROTEIN"/>
    <property type="match status" value="1"/>
</dbReference>
<name>A0A8K1DA62_9PASS</name>
<comment type="caution">
    <text evidence="1">The sequence shown here is derived from an EMBL/GenBank/DDBJ whole genome shotgun (WGS) entry which is preliminary data.</text>
</comment>
<dbReference type="EMBL" id="SWJQ01002334">
    <property type="protein sequence ID" value="TRZ06616.1"/>
    <property type="molecule type" value="Genomic_DNA"/>
</dbReference>
<protein>
    <recommendedName>
        <fullName evidence="3">Reverse transcriptase</fullName>
    </recommendedName>
</protein>
<sequence length="180" mass="20599">MINSQATLKPCEMCCDLQSQCPELKDHDCKSDQLPVDPELVQDLLLQLDPYKSMGPDGIHLRILIELADVIAKPLLVIFEWSWESGEVPADWRLDNVLIFKKGKKEDPRNYRPVSLTSVPGKIMKKIILEHIEKHLEANAVISHSQHDFMRGKSCLSNLIFFYDKVIHLVDPGKPLDKIF</sequence>
<dbReference type="GO" id="GO:0061343">
    <property type="term" value="P:cell adhesion involved in heart morphogenesis"/>
    <property type="evidence" value="ECO:0007669"/>
    <property type="project" value="TreeGrafter"/>
</dbReference>
<evidence type="ECO:0000313" key="2">
    <source>
        <dbReference type="Proteomes" id="UP000796761"/>
    </source>
</evidence>
<dbReference type="OrthoDB" id="9215469at2759"/>
<proteinExistence type="predicted"/>
<keyword evidence="2" id="KW-1185">Reference proteome</keyword>
<dbReference type="PANTHER" id="PTHR33395">
    <property type="entry name" value="TRANSCRIPTASE, PUTATIVE-RELATED-RELATED"/>
    <property type="match status" value="1"/>
</dbReference>
<evidence type="ECO:0008006" key="3">
    <source>
        <dbReference type="Google" id="ProtNLM"/>
    </source>
</evidence>
<dbReference type="GO" id="GO:0031012">
    <property type="term" value="C:extracellular matrix"/>
    <property type="evidence" value="ECO:0007669"/>
    <property type="project" value="TreeGrafter"/>
</dbReference>
<organism evidence="1 2">
    <name type="scientific">Zosterops borbonicus</name>
    <dbReference type="NCBI Taxonomy" id="364589"/>
    <lineage>
        <taxon>Eukaryota</taxon>
        <taxon>Metazoa</taxon>
        <taxon>Chordata</taxon>
        <taxon>Craniata</taxon>
        <taxon>Vertebrata</taxon>
        <taxon>Euteleostomi</taxon>
        <taxon>Archelosauria</taxon>
        <taxon>Archosauria</taxon>
        <taxon>Dinosauria</taxon>
        <taxon>Saurischia</taxon>
        <taxon>Theropoda</taxon>
        <taxon>Coelurosauria</taxon>
        <taxon>Aves</taxon>
        <taxon>Neognathae</taxon>
        <taxon>Neoaves</taxon>
        <taxon>Telluraves</taxon>
        <taxon>Australaves</taxon>
        <taxon>Passeriformes</taxon>
        <taxon>Sylvioidea</taxon>
        <taxon>Zosteropidae</taxon>
        <taxon>Zosterops</taxon>
    </lineage>
</organism>
<gene>
    <name evidence="1" type="ORF">HGM15179_020490</name>
</gene>
<evidence type="ECO:0000313" key="1">
    <source>
        <dbReference type="EMBL" id="TRZ06616.1"/>
    </source>
</evidence>
<dbReference type="AlphaFoldDB" id="A0A8K1DA62"/>
<reference evidence="1" key="1">
    <citation type="submission" date="2019-04" db="EMBL/GenBank/DDBJ databases">
        <title>Genome assembly of Zosterops borbonicus 15179.</title>
        <authorList>
            <person name="Leroy T."/>
            <person name="Anselmetti Y."/>
            <person name="Tilak M.-K."/>
            <person name="Nabholz B."/>
        </authorList>
    </citation>
    <scope>NUCLEOTIDE SEQUENCE</scope>
    <source>
        <strain evidence="1">HGM_15179</strain>
        <tissue evidence="1">Muscle</tissue>
    </source>
</reference>
<dbReference type="Proteomes" id="UP000796761">
    <property type="component" value="Unassembled WGS sequence"/>
</dbReference>